<comment type="caution">
    <text evidence="3">The sequence shown here is derived from an EMBL/GenBank/DDBJ whole genome shotgun (WGS) entry which is preliminary data.</text>
</comment>
<proteinExistence type="predicted"/>
<dbReference type="EMBL" id="DTDH01000048">
    <property type="protein sequence ID" value="HGT98107.1"/>
    <property type="molecule type" value="Genomic_DNA"/>
</dbReference>
<keyword evidence="1" id="KW-0472">Membrane</keyword>
<protein>
    <recommendedName>
        <fullName evidence="4">Mechanosensitive ion channel family protein</fullName>
    </recommendedName>
</protein>
<reference evidence="3" key="1">
    <citation type="journal article" date="2020" name="mSystems">
        <title>Genome- and Community-Level Interaction Insights into Carbon Utilization and Element Cycling Functions of Hydrothermarchaeota in Hydrothermal Sediment.</title>
        <authorList>
            <person name="Zhou Z."/>
            <person name="Liu Y."/>
            <person name="Xu W."/>
            <person name="Pan J."/>
            <person name="Luo Z.H."/>
            <person name="Li M."/>
        </authorList>
    </citation>
    <scope>NUCLEOTIDE SEQUENCE [LARGE SCALE GENOMIC DNA]</scope>
    <source>
        <strain evidence="2">SpSt-629</strain>
        <strain evidence="3">SpSt-688</strain>
    </source>
</reference>
<evidence type="ECO:0000256" key="1">
    <source>
        <dbReference type="SAM" id="Phobius"/>
    </source>
</evidence>
<evidence type="ECO:0000313" key="3">
    <source>
        <dbReference type="EMBL" id="HGT98107.1"/>
    </source>
</evidence>
<organism evidence="3">
    <name type="scientific">Ignisphaera aggregans</name>
    <dbReference type="NCBI Taxonomy" id="334771"/>
    <lineage>
        <taxon>Archaea</taxon>
        <taxon>Thermoproteota</taxon>
        <taxon>Thermoprotei</taxon>
        <taxon>Desulfurococcales</taxon>
        <taxon>Desulfurococcaceae</taxon>
        <taxon>Ignisphaera</taxon>
    </lineage>
</organism>
<feature type="transmembrane region" description="Helical" evidence="1">
    <location>
        <begin position="57"/>
        <end position="78"/>
    </location>
</feature>
<gene>
    <name evidence="2" type="ORF">ENT99_00760</name>
    <name evidence="3" type="ORF">ENU64_01585</name>
</gene>
<name>A0A7J3MX26_9CREN</name>
<feature type="transmembrane region" description="Helical" evidence="1">
    <location>
        <begin position="84"/>
        <end position="102"/>
    </location>
</feature>
<sequence>MVPEDLMETIWNFMQTYHLIEVLVISIIVIIIYVAIRRIVSRFRSKGFISRGTEETIRFVSFTVLSLIVLAVAISYWLQNYITAAFFITMLAMFIGIMVYSIRTYIENALSYLIFVTSNIVRDGENVKIDYGSKVYEGRINITEGSYATITTENKTVFIPYSVLLKSVIAKSLRNVVKFRLKVKGQSLELDKIIEDIREIAKDLKMINRESIDIKPLEIKEDEITLNLSFEVPNPRNIEECYETLVKLLTRKIPYRLSFELITD</sequence>
<dbReference type="AlphaFoldDB" id="A0A7J3MX26"/>
<accession>A0A7J3MX26</accession>
<evidence type="ECO:0008006" key="4">
    <source>
        <dbReference type="Google" id="ProtNLM"/>
    </source>
</evidence>
<keyword evidence="1" id="KW-0812">Transmembrane</keyword>
<evidence type="ECO:0000313" key="2">
    <source>
        <dbReference type="EMBL" id="HFQ78219.1"/>
    </source>
</evidence>
<feature type="transmembrane region" description="Helical" evidence="1">
    <location>
        <begin position="16"/>
        <end position="36"/>
    </location>
</feature>
<dbReference type="EMBL" id="DTAU01000015">
    <property type="protein sequence ID" value="HFQ78219.1"/>
    <property type="molecule type" value="Genomic_DNA"/>
</dbReference>
<keyword evidence="1" id="KW-1133">Transmembrane helix</keyword>